<dbReference type="AlphaFoldDB" id="A0A0B1T9N8"/>
<dbReference type="PROSITE" id="PS50162">
    <property type="entry name" value="RECA_2"/>
    <property type="match status" value="1"/>
</dbReference>
<evidence type="ECO:0000256" key="1">
    <source>
        <dbReference type="ARBA" id="ARBA00022741"/>
    </source>
</evidence>
<dbReference type="GO" id="GO:0140664">
    <property type="term" value="F:ATP-dependent DNA damage sensor activity"/>
    <property type="evidence" value="ECO:0007669"/>
    <property type="project" value="InterPro"/>
</dbReference>
<accession>A0A0B1T9N8</accession>
<dbReference type="NCBIfam" id="NF003301">
    <property type="entry name" value="PRK04301.1"/>
    <property type="match status" value="1"/>
</dbReference>
<dbReference type="GO" id="GO:0000794">
    <property type="term" value="C:condensed nuclear chromosome"/>
    <property type="evidence" value="ECO:0007669"/>
    <property type="project" value="TreeGrafter"/>
</dbReference>
<dbReference type="GO" id="GO:0070192">
    <property type="term" value="P:chromosome organization involved in meiotic cell cycle"/>
    <property type="evidence" value="ECO:0007669"/>
    <property type="project" value="TreeGrafter"/>
</dbReference>
<dbReference type="GO" id="GO:0003697">
    <property type="term" value="F:single-stranded DNA binding"/>
    <property type="evidence" value="ECO:0007669"/>
    <property type="project" value="TreeGrafter"/>
</dbReference>
<dbReference type="GO" id="GO:0005524">
    <property type="term" value="F:ATP binding"/>
    <property type="evidence" value="ECO:0007669"/>
    <property type="project" value="UniProtKB-KW"/>
</dbReference>
<evidence type="ECO:0000313" key="6">
    <source>
        <dbReference type="Proteomes" id="UP000053660"/>
    </source>
</evidence>
<dbReference type="Gene3D" id="3.40.50.300">
    <property type="entry name" value="P-loop containing nucleotide triphosphate hydrolases"/>
    <property type="match status" value="2"/>
</dbReference>
<dbReference type="InterPro" id="IPR013632">
    <property type="entry name" value="Rad51_C"/>
</dbReference>
<dbReference type="GO" id="GO:0007131">
    <property type="term" value="P:reciprocal meiotic recombination"/>
    <property type="evidence" value="ECO:0007669"/>
    <property type="project" value="TreeGrafter"/>
</dbReference>
<dbReference type="SUPFAM" id="SSF52540">
    <property type="entry name" value="P-loop containing nucleoside triphosphate hydrolases"/>
    <property type="match status" value="1"/>
</dbReference>
<dbReference type="GO" id="GO:0000150">
    <property type="term" value="F:DNA strand exchange activity"/>
    <property type="evidence" value="ECO:0007669"/>
    <property type="project" value="TreeGrafter"/>
</dbReference>
<dbReference type="Proteomes" id="UP000053660">
    <property type="component" value="Unassembled WGS sequence"/>
</dbReference>
<gene>
    <name evidence="5" type="ORF">OESDEN_08048</name>
</gene>
<dbReference type="FunFam" id="3.40.50.300:FF:002052">
    <property type="entry name" value="DNA repair protein RAD51 homolog"/>
    <property type="match status" value="1"/>
</dbReference>
<keyword evidence="1" id="KW-0547">Nucleotide-binding</keyword>
<sequence length="363" mass="39956">MAAQLTRQRANTREQDVAQTVFEEVANEQQEEQTPFILIEKLEQSGISAGDIKRLKEAGFNTVERIAHAMRSEIAAVKGISEQKADRLMQEAMKLVPMGFTTAYEVHERRSELVQIRTGSSTLDRLIGGGVETGHITEQEAMKLVPMGFTTAYEVHERRSELVQIRTGSSTLDRLIGGGVETGHITEIFGEYRTGKSQLCHSLAVICQLPISMGGAEGKCMWIDTEGTFRPERLVPIAERFNMDSKHVLENIAVARCYNSDHQISLLTTAAAMMAESRYALLIVDSATGLFRSDYCGRGELAARQMALSKMMRLLIKLADEFGVAVVITNQVVAQVDGASMFQADAKKPIGGNIIAHMSTTRS</sequence>
<dbReference type="InterPro" id="IPR010995">
    <property type="entry name" value="DNA_repair_Rad51/TF_NusA_a-hlx"/>
</dbReference>
<keyword evidence="2" id="KW-0067">ATP-binding</keyword>
<dbReference type="InterPro" id="IPR027417">
    <property type="entry name" value="P-loop_NTPase"/>
</dbReference>
<keyword evidence="3" id="KW-0238">DNA-binding</keyword>
<dbReference type="InterPro" id="IPR020588">
    <property type="entry name" value="RecA_ATP-bd"/>
</dbReference>
<dbReference type="InterPro" id="IPR016467">
    <property type="entry name" value="DNA_recomb/repair_RecA-like"/>
</dbReference>
<protein>
    <submittedName>
        <fullName evidence="5">Rad51</fullName>
    </submittedName>
</protein>
<dbReference type="PANTHER" id="PTHR22942:SF39">
    <property type="entry name" value="DNA REPAIR PROTEIN RAD51 HOMOLOG 1"/>
    <property type="match status" value="1"/>
</dbReference>
<dbReference type="Gene3D" id="1.10.150.20">
    <property type="entry name" value="5' to 3' exonuclease, C-terminal subdomain"/>
    <property type="match status" value="1"/>
</dbReference>
<dbReference type="PIRSF" id="PIRSF005856">
    <property type="entry name" value="Rad51"/>
    <property type="match status" value="1"/>
</dbReference>
<feature type="domain" description="RecA family profile 1" evidence="4">
    <location>
        <begin position="161"/>
        <end position="332"/>
    </location>
</feature>
<reference evidence="5 6" key="1">
    <citation type="submission" date="2014-03" db="EMBL/GenBank/DDBJ databases">
        <title>Draft genome of the hookworm Oesophagostomum dentatum.</title>
        <authorList>
            <person name="Mitreva M."/>
        </authorList>
    </citation>
    <scope>NUCLEOTIDE SEQUENCE [LARGE SCALE GENOMIC DNA]</scope>
    <source>
        <strain evidence="5 6">OD-Hann</strain>
    </source>
</reference>
<dbReference type="GO" id="GO:0006312">
    <property type="term" value="P:mitotic recombination"/>
    <property type="evidence" value="ECO:0007669"/>
    <property type="project" value="TreeGrafter"/>
</dbReference>
<evidence type="ECO:0000256" key="3">
    <source>
        <dbReference type="ARBA" id="ARBA00023125"/>
    </source>
</evidence>
<dbReference type="Pfam" id="PF08423">
    <property type="entry name" value="Rad51"/>
    <property type="match status" value="2"/>
</dbReference>
<evidence type="ECO:0000259" key="4">
    <source>
        <dbReference type="PROSITE" id="PS50162"/>
    </source>
</evidence>
<dbReference type="GO" id="GO:0003690">
    <property type="term" value="F:double-stranded DNA binding"/>
    <property type="evidence" value="ECO:0007669"/>
    <property type="project" value="TreeGrafter"/>
</dbReference>
<proteinExistence type="predicted"/>
<dbReference type="EMBL" id="KN551589">
    <property type="protein sequence ID" value="KHJ92070.1"/>
    <property type="molecule type" value="Genomic_DNA"/>
</dbReference>
<dbReference type="SUPFAM" id="SSF47794">
    <property type="entry name" value="Rad51 N-terminal domain-like"/>
    <property type="match status" value="1"/>
</dbReference>
<keyword evidence="6" id="KW-1185">Reference proteome</keyword>
<dbReference type="FunFam" id="1.10.150.20:FF:000008">
    <property type="entry name" value="DNA repair protein RAD51 homolog"/>
    <property type="match status" value="1"/>
</dbReference>
<evidence type="ECO:0000256" key="2">
    <source>
        <dbReference type="ARBA" id="ARBA00022840"/>
    </source>
</evidence>
<dbReference type="PANTHER" id="PTHR22942">
    <property type="entry name" value="RECA/RAD51/RADA DNA STRAND-PAIRING FAMILY MEMBER"/>
    <property type="match status" value="1"/>
</dbReference>
<name>A0A0B1T9N8_OESDE</name>
<dbReference type="GO" id="GO:0042148">
    <property type="term" value="P:DNA strand invasion"/>
    <property type="evidence" value="ECO:0007669"/>
    <property type="project" value="TreeGrafter"/>
</dbReference>
<dbReference type="OrthoDB" id="10251254at2759"/>
<dbReference type="Pfam" id="PF14520">
    <property type="entry name" value="HHH_5"/>
    <property type="match status" value="1"/>
</dbReference>
<dbReference type="GO" id="GO:0000730">
    <property type="term" value="P:DNA recombinase assembly"/>
    <property type="evidence" value="ECO:0007669"/>
    <property type="project" value="TreeGrafter"/>
</dbReference>
<evidence type="ECO:0000313" key="5">
    <source>
        <dbReference type="EMBL" id="KHJ92070.1"/>
    </source>
</evidence>
<organism evidence="5 6">
    <name type="scientific">Oesophagostomum dentatum</name>
    <name type="common">Nodular worm</name>
    <dbReference type="NCBI Taxonomy" id="61180"/>
    <lineage>
        <taxon>Eukaryota</taxon>
        <taxon>Metazoa</taxon>
        <taxon>Ecdysozoa</taxon>
        <taxon>Nematoda</taxon>
        <taxon>Chromadorea</taxon>
        <taxon>Rhabditida</taxon>
        <taxon>Rhabditina</taxon>
        <taxon>Rhabditomorpha</taxon>
        <taxon>Strongyloidea</taxon>
        <taxon>Strongylidae</taxon>
        <taxon>Oesophagostomum</taxon>
    </lineage>
</organism>